<dbReference type="Gene3D" id="3.40.140.10">
    <property type="entry name" value="Cytidine Deaminase, domain 2"/>
    <property type="match status" value="1"/>
</dbReference>
<dbReference type="PROSITE" id="PS51747">
    <property type="entry name" value="CYT_DCMP_DEAMINASES_2"/>
    <property type="match status" value="1"/>
</dbReference>
<dbReference type="PANTHER" id="PTHR11079:SF149">
    <property type="entry name" value="TRNA-SPECIFIC ADENOSINE DEAMINASE 2"/>
    <property type="match status" value="1"/>
</dbReference>
<evidence type="ECO:0000313" key="5">
    <source>
        <dbReference type="Proteomes" id="UP000095192"/>
    </source>
</evidence>
<feature type="region of interest" description="Disordered" evidence="2">
    <location>
        <begin position="1"/>
        <end position="20"/>
    </location>
</feature>
<dbReference type="EMBL" id="JROU02001207">
    <property type="protein sequence ID" value="OEH77098.1"/>
    <property type="molecule type" value="Genomic_DNA"/>
</dbReference>
<reference evidence="4 5" key="1">
    <citation type="journal article" date="2016" name="BMC Genomics">
        <title>Comparative genomics reveals Cyclospora cayetanensis possesses coccidia-like metabolism and invasion components but unique surface antigens.</title>
        <authorList>
            <person name="Liu S."/>
            <person name="Wang L."/>
            <person name="Zheng H."/>
            <person name="Xu Z."/>
            <person name="Roellig D.M."/>
            <person name="Li N."/>
            <person name="Frace M.A."/>
            <person name="Tang K."/>
            <person name="Arrowood M.J."/>
            <person name="Moss D.M."/>
            <person name="Zhang L."/>
            <person name="Feng Y."/>
            <person name="Xiao L."/>
        </authorList>
    </citation>
    <scope>NUCLEOTIDE SEQUENCE [LARGE SCALE GENOMIC DNA]</scope>
    <source>
        <strain evidence="4 5">CHN_HEN01</strain>
    </source>
</reference>
<sequence>MSAKPEAFGSAVHTLKEDQMTERREQQVSFFARNHLEAYDEVAFMREALKEAAAAAAEGEVPVGCVLVCPLTLRVVGRGRNKTNEKRNATRHCEFEAIDDFLRSAAERNLPVLNIHNFPASCSLTSGQHGDAGREAVPPLLCKGGILKSEAIELLRRFYARGNPNAPECKRKRPIESAAEGAAGCGGEEGAALPRHDWL</sequence>
<dbReference type="InParanoid" id="A0A1D3D0W6"/>
<dbReference type="Pfam" id="PF00383">
    <property type="entry name" value="dCMP_cyt_deam_1"/>
    <property type="match status" value="1"/>
</dbReference>
<dbReference type="SUPFAM" id="SSF53927">
    <property type="entry name" value="Cytidine deaminase-like"/>
    <property type="match status" value="1"/>
</dbReference>
<organism evidence="4 5">
    <name type="scientific">Cyclospora cayetanensis</name>
    <dbReference type="NCBI Taxonomy" id="88456"/>
    <lineage>
        <taxon>Eukaryota</taxon>
        <taxon>Sar</taxon>
        <taxon>Alveolata</taxon>
        <taxon>Apicomplexa</taxon>
        <taxon>Conoidasida</taxon>
        <taxon>Coccidia</taxon>
        <taxon>Eucoccidiorida</taxon>
        <taxon>Eimeriorina</taxon>
        <taxon>Eimeriidae</taxon>
        <taxon>Cyclospora</taxon>
    </lineage>
</organism>
<evidence type="ECO:0000256" key="1">
    <source>
        <dbReference type="ARBA" id="ARBA00022801"/>
    </source>
</evidence>
<gene>
    <name evidence="4" type="ORF">cyc_04860</name>
</gene>
<dbReference type="InterPro" id="IPR016193">
    <property type="entry name" value="Cytidine_deaminase-like"/>
</dbReference>
<protein>
    <submittedName>
        <fullName evidence="4">CMP dCMP zinc-binding protein</fullName>
    </submittedName>
</protein>
<keyword evidence="1" id="KW-0378">Hydrolase</keyword>
<dbReference type="GO" id="GO:0002100">
    <property type="term" value="P:tRNA wobble adenosine to inosine editing"/>
    <property type="evidence" value="ECO:0007669"/>
    <property type="project" value="TreeGrafter"/>
</dbReference>
<accession>A0A1D3D0W6</accession>
<feature type="domain" description="CMP/dCMP-type deaminase" evidence="3">
    <location>
        <begin position="39"/>
        <end position="162"/>
    </location>
</feature>
<keyword evidence="5" id="KW-1185">Reference proteome</keyword>
<dbReference type="VEuPathDB" id="ToxoDB:cyc_04860"/>
<proteinExistence type="predicted"/>
<dbReference type="Proteomes" id="UP000095192">
    <property type="component" value="Unassembled WGS sequence"/>
</dbReference>
<comment type="caution">
    <text evidence="4">The sequence shown here is derived from an EMBL/GenBank/DDBJ whole genome shotgun (WGS) entry which is preliminary data.</text>
</comment>
<dbReference type="PANTHER" id="PTHR11079">
    <property type="entry name" value="CYTOSINE DEAMINASE FAMILY MEMBER"/>
    <property type="match status" value="1"/>
</dbReference>
<dbReference type="GO" id="GO:0052717">
    <property type="term" value="F:tRNA-specific adenosine-34 deaminase activity"/>
    <property type="evidence" value="ECO:0007669"/>
    <property type="project" value="TreeGrafter"/>
</dbReference>
<dbReference type="AlphaFoldDB" id="A0A1D3D0W6"/>
<name>A0A1D3D0W6_9EIME</name>
<feature type="region of interest" description="Disordered" evidence="2">
    <location>
        <begin position="180"/>
        <end position="199"/>
    </location>
</feature>
<dbReference type="InterPro" id="IPR002125">
    <property type="entry name" value="CMP_dCMP_dom"/>
</dbReference>
<evidence type="ECO:0000313" key="4">
    <source>
        <dbReference type="EMBL" id="OEH77098.1"/>
    </source>
</evidence>
<evidence type="ECO:0000259" key="3">
    <source>
        <dbReference type="PROSITE" id="PS51747"/>
    </source>
</evidence>
<evidence type="ECO:0000256" key="2">
    <source>
        <dbReference type="SAM" id="MobiDB-lite"/>
    </source>
</evidence>